<feature type="region of interest" description="Disordered" evidence="1">
    <location>
        <begin position="1"/>
        <end position="37"/>
    </location>
</feature>
<dbReference type="AlphaFoldDB" id="A0A1R3GW72"/>
<feature type="compositionally biased region" description="Basic residues" evidence="1">
    <location>
        <begin position="1"/>
        <end position="13"/>
    </location>
</feature>
<dbReference type="EMBL" id="AWWV01013271">
    <property type="protein sequence ID" value="OMO62250.1"/>
    <property type="molecule type" value="Genomic_DNA"/>
</dbReference>
<keyword evidence="3" id="KW-1185">Reference proteome</keyword>
<sequence>MSPKKKTSVRRPNRLIDPLRPLGHGSSGSAGLIGRVL</sequence>
<dbReference type="Gramene" id="OMO62250">
    <property type="protein sequence ID" value="OMO62250"/>
    <property type="gene ID" value="CCACVL1_22937"/>
</dbReference>
<evidence type="ECO:0000256" key="1">
    <source>
        <dbReference type="SAM" id="MobiDB-lite"/>
    </source>
</evidence>
<gene>
    <name evidence="2" type="ORF">CCACVL1_22937</name>
</gene>
<dbReference type="Proteomes" id="UP000188268">
    <property type="component" value="Unassembled WGS sequence"/>
</dbReference>
<reference evidence="2 3" key="1">
    <citation type="submission" date="2013-09" db="EMBL/GenBank/DDBJ databases">
        <title>Corchorus capsularis genome sequencing.</title>
        <authorList>
            <person name="Alam M."/>
            <person name="Haque M.S."/>
            <person name="Islam M.S."/>
            <person name="Emdad E.M."/>
            <person name="Islam M.M."/>
            <person name="Ahmed B."/>
            <person name="Halim A."/>
            <person name="Hossen Q.M.M."/>
            <person name="Hossain M.Z."/>
            <person name="Ahmed R."/>
            <person name="Khan M.M."/>
            <person name="Islam R."/>
            <person name="Rashid M.M."/>
            <person name="Khan S.A."/>
            <person name="Rahman M.S."/>
            <person name="Alam M."/>
        </authorList>
    </citation>
    <scope>NUCLEOTIDE SEQUENCE [LARGE SCALE GENOMIC DNA]</scope>
    <source>
        <strain evidence="3">cv. CVL-1</strain>
        <tissue evidence="2">Whole seedling</tissue>
    </source>
</reference>
<proteinExistence type="predicted"/>
<name>A0A1R3GW72_COCAP</name>
<evidence type="ECO:0000313" key="3">
    <source>
        <dbReference type="Proteomes" id="UP000188268"/>
    </source>
</evidence>
<comment type="caution">
    <text evidence="2">The sequence shown here is derived from an EMBL/GenBank/DDBJ whole genome shotgun (WGS) entry which is preliminary data.</text>
</comment>
<organism evidence="2 3">
    <name type="scientific">Corchorus capsularis</name>
    <name type="common">Jute</name>
    <dbReference type="NCBI Taxonomy" id="210143"/>
    <lineage>
        <taxon>Eukaryota</taxon>
        <taxon>Viridiplantae</taxon>
        <taxon>Streptophyta</taxon>
        <taxon>Embryophyta</taxon>
        <taxon>Tracheophyta</taxon>
        <taxon>Spermatophyta</taxon>
        <taxon>Magnoliopsida</taxon>
        <taxon>eudicotyledons</taxon>
        <taxon>Gunneridae</taxon>
        <taxon>Pentapetalae</taxon>
        <taxon>rosids</taxon>
        <taxon>malvids</taxon>
        <taxon>Malvales</taxon>
        <taxon>Malvaceae</taxon>
        <taxon>Grewioideae</taxon>
        <taxon>Apeibeae</taxon>
        <taxon>Corchorus</taxon>
    </lineage>
</organism>
<protein>
    <submittedName>
        <fullName evidence="2">Uncharacterized protein</fullName>
    </submittedName>
</protein>
<evidence type="ECO:0000313" key="2">
    <source>
        <dbReference type="EMBL" id="OMO62250.1"/>
    </source>
</evidence>
<accession>A0A1R3GW72</accession>